<comment type="similarity">
    <text evidence="1 2">Belongs to the pirin family.</text>
</comment>
<evidence type="ECO:0000313" key="7">
    <source>
        <dbReference type="Proteomes" id="UP000250028"/>
    </source>
</evidence>
<evidence type="ECO:0000259" key="5">
    <source>
        <dbReference type="Pfam" id="PF05726"/>
    </source>
</evidence>
<dbReference type="Gene3D" id="2.60.120.10">
    <property type="entry name" value="Jelly Rolls"/>
    <property type="match status" value="1"/>
</dbReference>
<feature type="domain" description="Pirin N-terminal" evidence="4">
    <location>
        <begin position="39"/>
        <end position="140"/>
    </location>
</feature>
<evidence type="ECO:0008006" key="8">
    <source>
        <dbReference type="Google" id="ProtNLM"/>
    </source>
</evidence>
<dbReference type="CDD" id="cd02247">
    <property type="entry name" value="cupin_pirin_C"/>
    <property type="match status" value="1"/>
</dbReference>
<dbReference type="AlphaFoldDB" id="A0A2Y8ZRB3"/>
<dbReference type="Proteomes" id="UP000250028">
    <property type="component" value="Unassembled WGS sequence"/>
</dbReference>
<reference evidence="7" key="1">
    <citation type="submission" date="2016-10" db="EMBL/GenBank/DDBJ databases">
        <authorList>
            <person name="Varghese N."/>
            <person name="Submissions S."/>
        </authorList>
    </citation>
    <scope>NUCLEOTIDE SEQUENCE [LARGE SCALE GENOMIC DNA]</scope>
    <source>
        <strain evidence="7">DSM 22951</strain>
    </source>
</reference>
<dbReference type="Pfam" id="PF02678">
    <property type="entry name" value="Pirin"/>
    <property type="match status" value="1"/>
</dbReference>
<proteinExistence type="inferred from homology"/>
<accession>A0A2Y8ZRB3</accession>
<feature type="region of interest" description="Disordered" evidence="3">
    <location>
        <begin position="299"/>
        <end position="333"/>
    </location>
</feature>
<protein>
    <recommendedName>
        <fullName evidence="8">Pirin</fullName>
    </recommendedName>
</protein>
<sequence>MTNPDPHPLEVPIHAAPCAGRSELLTARDVPLGGLRAMTVRRTIPQRARSLIGAWCFADHYGPDDISQTGGMQVAPHPHTGLATVSWLFEGRIQHRDSAGNVQAVLPGELNLMNAGRGISHSEISDPAGPATLHGVQLWVALPDPDRFSEPTLHHFVPPVSESDGVRLRVFLGSAAGQSSPVPTYTALLGAQLDFAPGARVELDLEPDFEYGVLVDSGHVTAAGEPVAPAELRYFPPGAARMSLVAGAEPARVILLGGEPLGESLVMWSNFVGRDHDEIASFREEWQHQITRDGALITDTQDSAPGRFGRAEGDHLPPIPAPTMPGTRLKPRG</sequence>
<gene>
    <name evidence="6" type="ORF">SAMN04489750_2233</name>
</gene>
<evidence type="ECO:0000256" key="2">
    <source>
        <dbReference type="RuleBase" id="RU003457"/>
    </source>
</evidence>
<dbReference type="InterPro" id="IPR003829">
    <property type="entry name" value="Pirin_N_dom"/>
</dbReference>
<dbReference type="InterPro" id="IPR012093">
    <property type="entry name" value="Pirin"/>
</dbReference>
<dbReference type="InterPro" id="IPR011051">
    <property type="entry name" value="RmlC_Cupin_sf"/>
</dbReference>
<evidence type="ECO:0000256" key="1">
    <source>
        <dbReference type="ARBA" id="ARBA00008416"/>
    </source>
</evidence>
<name>A0A2Y8ZRB3_9MICO</name>
<dbReference type="PANTHER" id="PTHR13903:SF8">
    <property type="entry name" value="PIRIN"/>
    <property type="match status" value="1"/>
</dbReference>
<dbReference type="Pfam" id="PF05726">
    <property type="entry name" value="Pirin_C"/>
    <property type="match status" value="1"/>
</dbReference>
<dbReference type="RefSeq" id="WP_109685808.1">
    <property type="nucleotide sequence ID" value="NZ_QGDN01000001.1"/>
</dbReference>
<dbReference type="SUPFAM" id="SSF51182">
    <property type="entry name" value="RmlC-like cupins"/>
    <property type="match status" value="1"/>
</dbReference>
<dbReference type="EMBL" id="UESZ01000001">
    <property type="protein sequence ID" value="SSA34901.1"/>
    <property type="molecule type" value="Genomic_DNA"/>
</dbReference>
<dbReference type="PANTHER" id="PTHR13903">
    <property type="entry name" value="PIRIN-RELATED"/>
    <property type="match status" value="1"/>
</dbReference>
<feature type="domain" description="Pirin C-terminal" evidence="5">
    <location>
        <begin position="193"/>
        <end position="288"/>
    </location>
</feature>
<evidence type="ECO:0000256" key="3">
    <source>
        <dbReference type="SAM" id="MobiDB-lite"/>
    </source>
</evidence>
<dbReference type="InterPro" id="IPR008778">
    <property type="entry name" value="Pirin_C_dom"/>
</dbReference>
<dbReference type="OrthoDB" id="9780903at2"/>
<keyword evidence="7" id="KW-1185">Reference proteome</keyword>
<dbReference type="InterPro" id="IPR014710">
    <property type="entry name" value="RmlC-like_jellyroll"/>
</dbReference>
<evidence type="ECO:0000259" key="4">
    <source>
        <dbReference type="Pfam" id="PF02678"/>
    </source>
</evidence>
<organism evidence="6 7">
    <name type="scientific">Branchiibius hedensis</name>
    <dbReference type="NCBI Taxonomy" id="672460"/>
    <lineage>
        <taxon>Bacteria</taxon>
        <taxon>Bacillati</taxon>
        <taxon>Actinomycetota</taxon>
        <taxon>Actinomycetes</taxon>
        <taxon>Micrococcales</taxon>
        <taxon>Dermacoccaceae</taxon>
        <taxon>Branchiibius</taxon>
    </lineage>
</organism>
<evidence type="ECO:0000313" key="6">
    <source>
        <dbReference type="EMBL" id="SSA34901.1"/>
    </source>
</evidence>